<reference evidence="2" key="2">
    <citation type="journal article" date="2021" name="PeerJ">
        <title>Extensive microbial diversity within the chicken gut microbiome revealed by metagenomics and culture.</title>
        <authorList>
            <person name="Gilroy R."/>
            <person name="Ravi A."/>
            <person name="Getino M."/>
            <person name="Pursley I."/>
            <person name="Horton D.L."/>
            <person name="Alikhan N.F."/>
            <person name="Baker D."/>
            <person name="Gharbi K."/>
            <person name="Hall N."/>
            <person name="Watson M."/>
            <person name="Adriaenssens E.M."/>
            <person name="Foster-Nyarko E."/>
            <person name="Jarju S."/>
            <person name="Secka A."/>
            <person name="Antonio M."/>
            <person name="Oren A."/>
            <person name="Chaudhuri R.R."/>
            <person name="La Ragione R."/>
            <person name="Hildebrand F."/>
            <person name="Pallen M.J."/>
        </authorList>
    </citation>
    <scope>NUCLEOTIDE SEQUENCE</scope>
    <source>
        <strain evidence="2">17113</strain>
    </source>
</reference>
<dbReference type="SMART" id="SM00901">
    <property type="entry name" value="FRG"/>
    <property type="match status" value="1"/>
</dbReference>
<dbReference type="AlphaFoldDB" id="A0A9D9DGY3"/>
<sequence length="420" mass="47961">MESDYSVLYDLAERMQGSRDDGPSNYDQFFSFAEMGLREINNFLYDGSEPSEAKGIKLSSIESVLNYELGRLDLNPGLLKESLNSPRFQKETSGSGRFPAVFDSRVRSVLRSLARRCLYSALDKDLGANYNNEQGDQIEFAKKQIDPSKHGKLYYRGQSDYSWTIVPSMVRNLIIRDGRGAVYDGVCLNVGGFFHLYYENGYSDSLIKKYNKYYGPKPVLNPDDIDYRFLAWMQHTTEYSPLVDFTSDYCVAASFAVNAKNPNAFLDVDSAVYIYELPDGVDPIDDIRQIDGIVSKMEIAVTNKKIVPGSSVVAFDLHTGVGKIVSHMRYKEIVDNLVPKYAVIDIMPNDRMLRQKGKFILLYDYEIVNGKTFDKLEGLAKVKKHLIKANEKKELLEWLHEQHPEVDMPFLMNPYLDFED</sequence>
<dbReference type="EMBL" id="JADINA010000034">
    <property type="protein sequence ID" value="MBO8426762.1"/>
    <property type="molecule type" value="Genomic_DNA"/>
</dbReference>
<organism evidence="2 3">
    <name type="scientific">Candidatus Alloenteromonas pullistercoris</name>
    <dbReference type="NCBI Taxonomy" id="2840785"/>
    <lineage>
        <taxon>Bacteria</taxon>
        <taxon>Bacillati</taxon>
        <taxon>Bacillota</taxon>
        <taxon>Bacillota incertae sedis</taxon>
        <taxon>Candidatus Alloenteromonas</taxon>
    </lineage>
</organism>
<evidence type="ECO:0000313" key="3">
    <source>
        <dbReference type="Proteomes" id="UP000823634"/>
    </source>
</evidence>
<gene>
    <name evidence="2" type="ORF">IAC61_05580</name>
</gene>
<dbReference type="Pfam" id="PF08867">
    <property type="entry name" value="FRG"/>
    <property type="match status" value="1"/>
</dbReference>
<evidence type="ECO:0000313" key="2">
    <source>
        <dbReference type="EMBL" id="MBO8426762.1"/>
    </source>
</evidence>
<proteinExistence type="predicted"/>
<feature type="domain" description="FRG" evidence="1">
    <location>
        <begin position="149"/>
        <end position="273"/>
    </location>
</feature>
<evidence type="ECO:0000259" key="1">
    <source>
        <dbReference type="SMART" id="SM00901"/>
    </source>
</evidence>
<reference evidence="2" key="1">
    <citation type="submission" date="2020-10" db="EMBL/GenBank/DDBJ databases">
        <authorList>
            <person name="Gilroy R."/>
        </authorList>
    </citation>
    <scope>NUCLEOTIDE SEQUENCE</scope>
    <source>
        <strain evidence="2">17113</strain>
    </source>
</reference>
<comment type="caution">
    <text evidence="2">The sequence shown here is derived from an EMBL/GenBank/DDBJ whole genome shotgun (WGS) entry which is preliminary data.</text>
</comment>
<name>A0A9D9DGY3_9FIRM</name>
<accession>A0A9D9DGY3</accession>
<dbReference type="InterPro" id="IPR014966">
    <property type="entry name" value="FRG-dom"/>
</dbReference>
<protein>
    <submittedName>
        <fullName evidence="2">FRG domain-containing protein</fullName>
    </submittedName>
</protein>
<dbReference type="Proteomes" id="UP000823634">
    <property type="component" value="Unassembled WGS sequence"/>
</dbReference>